<gene>
    <name evidence="1" type="ORF">SAMN02982917_5456</name>
</gene>
<organism evidence="1 2">
    <name type="scientific">Azospirillum oryzae</name>
    <dbReference type="NCBI Taxonomy" id="286727"/>
    <lineage>
        <taxon>Bacteria</taxon>
        <taxon>Pseudomonadati</taxon>
        <taxon>Pseudomonadota</taxon>
        <taxon>Alphaproteobacteria</taxon>
        <taxon>Rhodospirillales</taxon>
        <taxon>Azospirillaceae</taxon>
        <taxon>Azospirillum</taxon>
    </lineage>
</organism>
<protein>
    <submittedName>
        <fullName evidence="1">HTH-type transcriptional regulator / antitoxin HigA</fullName>
    </submittedName>
</protein>
<dbReference type="RefSeq" id="WP_085090210.1">
    <property type="nucleotide sequence ID" value="NZ_FXAK01000007.1"/>
</dbReference>
<evidence type="ECO:0000313" key="2">
    <source>
        <dbReference type="Proteomes" id="UP000192936"/>
    </source>
</evidence>
<dbReference type="STRING" id="286727.SAMN02982917_5456"/>
<dbReference type="EMBL" id="FXAK01000007">
    <property type="protein sequence ID" value="SMF83022.1"/>
    <property type="molecule type" value="Genomic_DNA"/>
</dbReference>
<accession>A0A1X7HB18</accession>
<dbReference type="InterPro" id="IPR039060">
    <property type="entry name" value="Antitox_HigA"/>
</dbReference>
<dbReference type="InterPro" id="IPR010982">
    <property type="entry name" value="Lambda_DNA-bd_dom_sf"/>
</dbReference>
<name>A0A1X7HB18_9PROT</name>
<dbReference type="Gene3D" id="1.10.260.40">
    <property type="entry name" value="lambda repressor-like DNA-binding domains"/>
    <property type="match status" value="1"/>
</dbReference>
<proteinExistence type="predicted"/>
<dbReference type="GO" id="GO:0001046">
    <property type="term" value="F:core promoter sequence-specific DNA binding"/>
    <property type="evidence" value="ECO:0007669"/>
    <property type="project" value="TreeGrafter"/>
</dbReference>
<dbReference type="PANTHER" id="PTHR40455:SF1">
    <property type="entry name" value="ANTITOXIN HIGA"/>
    <property type="match status" value="1"/>
</dbReference>
<dbReference type="OrthoDB" id="9796786at2"/>
<dbReference type="CDD" id="cd00093">
    <property type="entry name" value="HTH_XRE"/>
    <property type="match status" value="1"/>
</dbReference>
<dbReference type="AlphaFoldDB" id="A0A1X7HB18"/>
<dbReference type="InterPro" id="IPR001387">
    <property type="entry name" value="Cro/C1-type_HTH"/>
</dbReference>
<evidence type="ECO:0000313" key="1">
    <source>
        <dbReference type="EMBL" id="SMF83022.1"/>
    </source>
</evidence>
<sequence length="131" mass="15511">MDIRPLKTEADYDWALREIEPYFEQEPEPGTPEADRFDLLALVIERYEDEHWPIDPPEAPDALRARMEQTGKRQKDLAELLGSKARASEVMNRTRHLTLEQAWKLHREWRIPAEALIRPYPLRRRPETPTA</sequence>
<dbReference type="GO" id="GO:0006355">
    <property type="term" value="P:regulation of DNA-templated transcription"/>
    <property type="evidence" value="ECO:0007669"/>
    <property type="project" value="InterPro"/>
</dbReference>
<dbReference type="Proteomes" id="UP000192936">
    <property type="component" value="Unassembled WGS sequence"/>
</dbReference>
<reference evidence="1 2" key="1">
    <citation type="submission" date="2017-04" db="EMBL/GenBank/DDBJ databases">
        <authorList>
            <person name="Afonso C.L."/>
            <person name="Miller P.J."/>
            <person name="Scott M.A."/>
            <person name="Spackman E."/>
            <person name="Goraichik I."/>
            <person name="Dimitrov K.M."/>
            <person name="Suarez D.L."/>
            <person name="Swayne D.E."/>
        </authorList>
    </citation>
    <scope>NUCLEOTIDE SEQUENCE [LARGE SCALE GENOMIC DNA]</scope>
    <source>
        <strain evidence="1 2">A2P</strain>
    </source>
</reference>
<dbReference type="SUPFAM" id="SSF47413">
    <property type="entry name" value="lambda repressor-like DNA-binding domains"/>
    <property type="match status" value="1"/>
</dbReference>
<dbReference type="PANTHER" id="PTHR40455">
    <property type="entry name" value="ANTITOXIN HIGA"/>
    <property type="match status" value="1"/>
</dbReference>